<dbReference type="PANTHER" id="PTHR47808:SF2">
    <property type="entry name" value="LEM DOMAIN-CONTAINING PROTEIN 2"/>
    <property type="match status" value="1"/>
</dbReference>
<gene>
    <name evidence="10" type="ORF">QJS04_geneDACA008746</name>
</gene>
<reference evidence="10" key="2">
    <citation type="submission" date="2023-06" db="EMBL/GenBank/DDBJ databases">
        <authorList>
            <person name="Ma L."/>
            <person name="Liu K.-W."/>
            <person name="Li Z."/>
            <person name="Hsiao Y.-Y."/>
            <person name="Qi Y."/>
            <person name="Fu T."/>
            <person name="Tang G."/>
            <person name="Zhang D."/>
            <person name="Sun W.-H."/>
            <person name="Liu D.-K."/>
            <person name="Li Y."/>
            <person name="Chen G.-Z."/>
            <person name="Liu X.-D."/>
            <person name="Liao X.-Y."/>
            <person name="Jiang Y.-T."/>
            <person name="Yu X."/>
            <person name="Hao Y."/>
            <person name="Huang J."/>
            <person name="Zhao X.-W."/>
            <person name="Ke S."/>
            <person name="Chen Y.-Y."/>
            <person name="Wu W.-L."/>
            <person name="Hsu J.-L."/>
            <person name="Lin Y.-F."/>
            <person name="Huang M.-D."/>
            <person name="Li C.-Y."/>
            <person name="Huang L."/>
            <person name="Wang Z.-W."/>
            <person name="Zhao X."/>
            <person name="Zhong W.-Y."/>
            <person name="Peng D.-H."/>
            <person name="Ahmad S."/>
            <person name="Lan S."/>
            <person name="Zhang J.-S."/>
            <person name="Tsai W.-C."/>
            <person name="Van De Peer Y."/>
            <person name="Liu Z.-J."/>
        </authorList>
    </citation>
    <scope>NUCLEOTIDE SEQUENCE</scope>
    <source>
        <strain evidence="10">SCP</strain>
        <tissue evidence="10">Leaves</tissue>
    </source>
</reference>
<feature type="transmembrane region" description="Helical" evidence="8">
    <location>
        <begin position="223"/>
        <end position="245"/>
    </location>
</feature>
<organism evidence="10 11">
    <name type="scientific">Acorus gramineus</name>
    <name type="common">Dwarf sweet flag</name>
    <dbReference type="NCBI Taxonomy" id="55184"/>
    <lineage>
        <taxon>Eukaryota</taxon>
        <taxon>Viridiplantae</taxon>
        <taxon>Streptophyta</taxon>
        <taxon>Embryophyta</taxon>
        <taxon>Tracheophyta</taxon>
        <taxon>Spermatophyta</taxon>
        <taxon>Magnoliopsida</taxon>
        <taxon>Liliopsida</taxon>
        <taxon>Acoraceae</taxon>
        <taxon>Acorus</taxon>
    </lineage>
</organism>
<feature type="region of interest" description="Disordered" evidence="7">
    <location>
        <begin position="1"/>
        <end position="22"/>
    </location>
</feature>
<evidence type="ECO:0000259" key="9">
    <source>
        <dbReference type="Pfam" id="PF09402"/>
    </source>
</evidence>
<dbReference type="Pfam" id="PF09402">
    <property type="entry name" value="MSC"/>
    <property type="match status" value="1"/>
</dbReference>
<dbReference type="Gene3D" id="1.10.10.1180">
    <property type="entry name" value="MAN1, winged-helix domain"/>
    <property type="match status" value="1"/>
</dbReference>
<evidence type="ECO:0000256" key="1">
    <source>
        <dbReference type="ARBA" id="ARBA00004540"/>
    </source>
</evidence>
<feature type="domain" description="Man1/Src1-like C-terminal" evidence="9">
    <location>
        <begin position="78"/>
        <end position="338"/>
    </location>
</feature>
<evidence type="ECO:0000313" key="11">
    <source>
        <dbReference type="Proteomes" id="UP001179952"/>
    </source>
</evidence>
<dbReference type="GO" id="GO:0005637">
    <property type="term" value="C:nuclear inner membrane"/>
    <property type="evidence" value="ECO:0007669"/>
    <property type="project" value="UniProtKB-SubCell"/>
</dbReference>
<proteinExistence type="predicted"/>
<dbReference type="GO" id="GO:0034399">
    <property type="term" value="C:nuclear periphery"/>
    <property type="evidence" value="ECO:0007669"/>
    <property type="project" value="TreeGrafter"/>
</dbReference>
<name>A0AAV9AD39_ACOGR</name>
<dbReference type="GO" id="GO:0005783">
    <property type="term" value="C:endoplasmic reticulum"/>
    <property type="evidence" value="ECO:0007669"/>
    <property type="project" value="TreeGrafter"/>
</dbReference>
<keyword evidence="6" id="KW-0539">Nucleus</keyword>
<keyword evidence="5 8" id="KW-0472">Membrane</keyword>
<evidence type="ECO:0000256" key="8">
    <source>
        <dbReference type="SAM" id="Phobius"/>
    </source>
</evidence>
<evidence type="ECO:0000256" key="2">
    <source>
        <dbReference type="ARBA" id="ARBA00022553"/>
    </source>
</evidence>
<dbReference type="GO" id="GO:0071763">
    <property type="term" value="P:nuclear membrane organization"/>
    <property type="evidence" value="ECO:0007669"/>
    <property type="project" value="TreeGrafter"/>
</dbReference>
<evidence type="ECO:0000256" key="3">
    <source>
        <dbReference type="ARBA" id="ARBA00022692"/>
    </source>
</evidence>
<keyword evidence="11" id="KW-1185">Reference proteome</keyword>
<comment type="subcellular location">
    <subcellularLocation>
        <location evidence="1">Nucleus inner membrane</location>
    </subcellularLocation>
</comment>
<evidence type="ECO:0000256" key="4">
    <source>
        <dbReference type="ARBA" id="ARBA00022989"/>
    </source>
</evidence>
<keyword evidence="2" id="KW-0597">Phosphoprotein</keyword>
<dbReference type="AlphaFoldDB" id="A0AAV9AD39"/>
<dbReference type="InterPro" id="IPR018996">
    <property type="entry name" value="Man1/Src1-like_C"/>
</dbReference>
<dbReference type="PANTHER" id="PTHR47808">
    <property type="entry name" value="INNER NUCLEAR MEMBRANE PROTEIN HEH2-RELATED"/>
    <property type="match status" value="1"/>
</dbReference>
<keyword evidence="3 8" id="KW-0812">Transmembrane</keyword>
<dbReference type="InterPro" id="IPR041885">
    <property type="entry name" value="MAN1_winged_helix_dom"/>
</dbReference>
<sequence>MSSNARTKRRAKSTVVSPSPPLPFLGEPSESLYPSREELWRLLAVVAIAASVIVACNFVIGVLNRKPKPFCDSVGESSTADSLSDFCEPCPKNGVCSNGELECVHGYKKLGRTCVEDGEINQTAKKLSEQIELRLCQSHAQHLCEGTGAIWFQDVDILKELDEQMLMGNSGLTKEIFIYAKQRAMGIIESSLEVQISDGVKLLKCPEQLAVLYRSRLCCIRQWIHRNALIVLPVPFLLIILMKLLRKIRRSRYLSTRAEELYEQVCDILEENAMSSKTTSGEQECWVVASQLRDHLLLPKERKDAVLWKKVEELIQEDSRIDQYPKLIKGESKIVFEWQASLSSRTRMKRATRMEKLVNNAFDSPLKQQRKLEDNKFSYAEGS</sequence>
<dbReference type="GO" id="GO:0003682">
    <property type="term" value="F:chromatin binding"/>
    <property type="evidence" value="ECO:0007669"/>
    <property type="project" value="InterPro"/>
</dbReference>
<reference evidence="10" key="1">
    <citation type="journal article" date="2023" name="Nat. Commun.">
        <title>Diploid and tetraploid genomes of Acorus and the evolution of monocots.</title>
        <authorList>
            <person name="Ma L."/>
            <person name="Liu K.W."/>
            <person name="Li Z."/>
            <person name="Hsiao Y.Y."/>
            <person name="Qi Y."/>
            <person name="Fu T."/>
            <person name="Tang G.D."/>
            <person name="Zhang D."/>
            <person name="Sun W.H."/>
            <person name="Liu D.K."/>
            <person name="Li Y."/>
            <person name="Chen G.Z."/>
            <person name="Liu X.D."/>
            <person name="Liao X.Y."/>
            <person name="Jiang Y.T."/>
            <person name="Yu X."/>
            <person name="Hao Y."/>
            <person name="Huang J."/>
            <person name="Zhao X.W."/>
            <person name="Ke S."/>
            <person name="Chen Y.Y."/>
            <person name="Wu W.L."/>
            <person name="Hsu J.L."/>
            <person name="Lin Y.F."/>
            <person name="Huang M.D."/>
            <person name="Li C.Y."/>
            <person name="Huang L."/>
            <person name="Wang Z.W."/>
            <person name="Zhao X."/>
            <person name="Zhong W.Y."/>
            <person name="Peng D.H."/>
            <person name="Ahmad S."/>
            <person name="Lan S."/>
            <person name="Zhang J.S."/>
            <person name="Tsai W.C."/>
            <person name="Van de Peer Y."/>
            <person name="Liu Z.J."/>
        </authorList>
    </citation>
    <scope>NUCLEOTIDE SEQUENCE</scope>
    <source>
        <strain evidence="10">SCP</strain>
    </source>
</reference>
<comment type="caution">
    <text evidence="10">The sequence shown here is derived from an EMBL/GenBank/DDBJ whole genome shotgun (WGS) entry which is preliminary data.</text>
</comment>
<evidence type="ECO:0000256" key="6">
    <source>
        <dbReference type="ARBA" id="ARBA00023242"/>
    </source>
</evidence>
<evidence type="ECO:0000256" key="7">
    <source>
        <dbReference type="SAM" id="MobiDB-lite"/>
    </source>
</evidence>
<dbReference type="EMBL" id="JAUJYN010000010">
    <property type="protein sequence ID" value="KAK1262154.1"/>
    <property type="molecule type" value="Genomic_DNA"/>
</dbReference>
<keyword evidence="4 8" id="KW-1133">Transmembrane helix</keyword>
<evidence type="ECO:0000256" key="5">
    <source>
        <dbReference type="ARBA" id="ARBA00023136"/>
    </source>
</evidence>
<accession>A0AAV9AD39</accession>
<evidence type="ECO:0000313" key="10">
    <source>
        <dbReference type="EMBL" id="KAK1262154.1"/>
    </source>
</evidence>
<protein>
    <recommendedName>
        <fullName evidence="9">Man1/Src1-like C-terminal domain-containing protein</fullName>
    </recommendedName>
</protein>
<dbReference type="Proteomes" id="UP001179952">
    <property type="component" value="Unassembled WGS sequence"/>
</dbReference>
<feature type="transmembrane region" description="Helical" evidence="8">
    <location>
        <begin position="39"/>
        <end position="63"/>
    </location>
</feature>
<dbReference type="InterPro" id="IPR044780">
    <property type="entry name" value="Heh2/Src1"/>
</dbReference>
<feature type="compositionally biased region" description="Basic residues" evidence="7">
    <location>
        <begin position="1"/>
        <end position="12"/>
    </location>
</feature>